<dbReference type="AlphaFoldDB" id="A0A1Y1L7Y5"/>
<evidence type="ECO:0000256" key="4">
    <source>
        <dbReference type="ARBA" id="ARBA00022833"/>
    </source>
</evidence>
<dbReference type="Gene3D" id="3.30.50.10">
    <property type="entry name" value="Erythroid Transcription Factor GATA-1, subunit A"/>
    <property type="match status" value="1"/>
</dbReference>
<dbReference type="InParanoid" id="A0A1Y1L7Y5"/>
<evidence type="ECO:0000313" key="14">
    <source>
        <dbReference type="EMBL" id="KAB0793631.1"/>
    </source>
</evidence>
<evidence type="ECO:0000256" key="3">
    <source>
        <dbReference type="ARBA" id="ARBA00022771"/>
    </source>
</evidence>
<evidence type="ECO:0000256" key="10">
    <source>
        <dbReference type="SAM" id="MobiDB-lite"/>
    </source>
</evidence>
<keyword evidence="4 9" id="KW-0862">Zinc</keyword>
<dbReference type="Gene3D" id="3.40.1800.20">
    <property type="match status" value="1"/>
</dbReference>
<dbReference type="PRINTS" id="PR00619">
    <property type="entry name" value="GATAZNFINGER"/>
</dbReference>
<dbReference type="InterPro" id="IPR013088">
    <property type="entry name" value="Znf_NHR/GATA"/>
</dbReference>
<evidence type="ECO:0000256" key="5">
    <source>
        <dbReference type="ARBA" id="ARBA00023015"/>
    </source>
</evidence>
<dbReference type="Pfam" id="PF07776">
    <property type="entry name" value="zf-AD"/>
    <property type="match status" value="1"/>
</dbReference>
<feature type="binding site" evidence="9">
    <location>
        <position position="12"/>
    </location>
    <ligand>
        <name>Zn(2+)</name>
        <dbReference type="ChEBI" id="CHEBI:29105"/>
    </ligand>
</feature>
<dbReference type="InterPro" id="IPR000679">
    <property type="entry name" value="Znf_GATA"/>
</dbReference>
<keyword evidence="6" id="KW-0804">Transcription</keyword>
<feature type="compositionally biased region" description="Basic and acidic residues" evidence="10">
    <location>
        <begin position="315"/>
        <end position="331"/>
    </location>
</feature>
<dbReference type="EMBL" id="GEZM01063916">
    <property type="protein sequence ID" value="JAV68911.1"/>
    <property type="molecule type" value="Transcribed_RNA"/>
</dbReference>
<dbReference type="Pfam" id="PF00320">
    <property type="entry name" value="GATA"/>
    <property type="match status" value="1"/>
</dbReference>
<dbReference type="InterPro" id="IPR012934">
    <property type="entry name" value="Znf_AD"/>
</dbReference>
<feature type="binding site" evidence="9">
    <location>
        <position position="15"/>
    </location>
    <ligand>
        <name>Zn(2+)</name>
        <dbReference type="ChEBI" id="CHEBI:29105"/>
    </ligand>
</feature>
<comment type="subcellular location">
    <subcellularLocation>
        <location evidence="1">Nucleus</location>
    </subcellularLocation>
</comment>
<dbReference type="SUPFAM" id="SSF57716">
    <property type="entry name" value="Glucocorticoid receptor-like (DNA-binding domain)"/>
    <property type="match status" value="2"/>
</dbReference>
<protein>
    <submittedName>
        <fullName evidence="13">Uncharacterized protein</fullName>
    </submittedName>
</protein>
<name>A0A1Y1L7Y5_PHOPY</name>
<dbReference type="EMBL" id="VVIM01000009">
    <property type="protein sequence ID" value="KAB0793631.1"/>
    <property type="molecule type" value="Genomic_DNA"/>
</dbReference>
<feature type="region of interest" description="Disordered" evidence="10">
    <location>
        <begin position="521"/>
        <end position="579"/>
    </location>
</feature>
<reference evidence="13" key="1">
    <citation type="journal article" date="2016" name="Sci. Rep.">
        <title>Molecular characterization of firefly nuptial gifts: a multi-omics approach sheds light on postcopulatory sexual selection.</title>
        <authorList>
            <person name="Al-Wathiqui N."/>
            <person name="Fallon T.R."/>
            <person name="South A."/>
            <person name="Weng J.K."/>
            <person name="Lewis S.M."/>
        </authorList>
    </citation>
    <scope>NUCLEOTIDE SEQUENCE</scope>
</reference>
<keyword evidence="15" id="KW-1185">Reference proteome</keyword>
<dbReference type="PANTHER" id="PTHR10071">
    <property type="entry name" value="TRANSCRIPTION FACTOR GATA FAMILY MEMBER"/>
    <property type="match status" value="1"/>
</dbReference>
<reference evidence="14 15" key="2">
    <citation type="journal article" date="2018" name="Elife">
        <title>Firefly genomes illuminate parallel origins of bioluminescence in beetles.</title>
        <authorList>
            <person name="Fallon T.R."/>
            <person name="Lower S.E."/>
            <person name="Chang C.H."/>
            <person name="Bessho-Uehara M."/>
            <person name="Martin G.J."/>
            <person name="Bewick A.J."/>
            <person name="Behringer M."/>
            <person name="Debat H.J."/>
            <person name="Wong I."/>
            <person name="Day J.C."/>
            <person name="Suvorov A."/>
            <person name="Silva C.J."/>
            <person name="Stanger-Hall K.F."/>
            <person name="Hall D.W."/>
            <person name="Schmitz R.J."/>
            <person name="Nelson D.R."/>
            <person name="Lewis S.M."/>
            <person name="Shigenobu S."/>
            <person name="Bybee S.M."/>
            <person name="Larracuente A.M."/>
            <person name="Oba Y."/>
            <person name="Weng J.K."/>
        </authorList>
    </citation>
    <scope>NUCLEOTIDE SEQUENCE [LARGE SCALE GENOMIC DNA]</scope>
    <source>
        <strain evidence="14">1611_PpyrPB1</strain>
        <tissue evidence="14">Whole body</tissue>
    </source>
</reference>
<reference evidence="14" key="3">
    <citation type="submission" date="2019-08" db="EMBL/GenBank/DDBJ databases">
        <authorList>
            <consortium name="Photinus pyralis genome working group"/>
            <person name="Fallon T.R."/>
            <person name="Sander Lower S.E."/>
            <person name="Weng J.-K."/>
        </authorList>
    </citation>
    <scope>NUCLEOTIDE SEQUENCE</scope>
    <source>
        <strain evidence="14">1611_PpyrPB1</strain>
        <tissue evidence="14">Whole body</tissue>
    </source>
</reference>
<feature type="region of interest" description="Disordered" evidence="10">
    <location>
        <begin position="306"/>
        <end position="351"/>
    </location>
</feature>
<keyword evidence="3 8" id="KW-0863">Zinc-finger</keyword>
<dbReference type="GO" id="GO:0005634">
    <property type="term" value="C:nucleus"/>
    <property type="evidence" value="ECO:0007669"/>
    <property type="project" value="UniProtKB-SubCell"/>
</dbReference>
<dbReference type="PROSITE" id="PS50114">
    <property type="entry name" value="GATA_ZN_FINGER_2"/>
    <property type="match status" value="1"/>
</dbReference>
<dbReference type="GO" id="GO:0045165">
    <property type="term" value="P:cell fate commitment"/>
    <property type="evidence" value="ECO:0007669"/>
    <property type="project" value="TreeGrafter"/>
</dbReference>
<accession>A0A1Y1L7Y5</accession>
<keyword evidence="2 9" id="KW-0479">Metal-binding</keyword>
<gene>
    <name evidence="14" type="ORF">PPYR_13251</name>
</gene>
<evidence type="ECO:0000256" key="7">
    <source>
        <dbReference type="ARBA" id="ARBA00023242"/>
    </source>
</evidence>
<feature type="domain" description="GATA-type" evidence="11">
    <location>
        <begin position="477"/>
        <end position="530"/>
    </location>
</feature>
<dbReference type="PANTHER" id="PTHR10071:SF337">
    <property type="entry name" value="GATA-BINDING FACTOR A"/>
    <property type="match status" value="1"/>
</dbReference>
<dbReference type="PROSITE" id="PS00344">
    <property type="entry name" value="GATA_ZN_FINGER_1"/>
    <property type="match status" value="1"/>
</dbReference>
<dbReference type="FunCoup" id="A0A1Y1L7Y5">
    <property type="interactions" value="343"/>
</dbReference>
<evidence type="ECO:0000313" key="15">
    <source>
        <dbReference type="Proteomes" id="UP000327044"/>
    </source>
</evidence>
<evidence type="ECO:0000259" key="11">
    <source>
        <dbReference type="PROSITE" id="PS50114"/>
    </source>
</evidence>
<evidence type="ECO:0000256" key="2">
    <source>
        <dbReference type="ARBA" id="ARBA00022723"/>
    </source>
</evidence>
<keyword evidence="5" id="KW-0805">Transcription regulation</keyword>
<organism evidence="13">
    <name type="scientific">Photinus pyralis</name>
    <name type="common">Common eastern firefly</name>
    <name type="synonym">Lampyris pyralis</name>
    <dbReference type="NCBI Taxonomy" id="7054"/>
    <lineage>
        <taxon>Eukaryota</taxon>
        <taxon>Metazoa</taxon>
        <taxon>Ecdysozoa</taxon>
        <taxon>Arthropoda</taxon>
        <taxon>Hexapoda</taxon>
        <taxon>Insecta</taxon>
        <taxon>Pterygota</taxon>
        <taxon>Neoptera</taxon>
        <taxon>Endopterygota</taxon>
        <taxon>Coleoptera</taxon>
        <taxon>Polyphaga</taxon>
        <taxon>Elateriformia</taxon>
        <taxon>Elateroidea</taxon>
        <taxon>Lampyridae</taxon>
        <taxon>Lampyrinae</taxon>
        <taxon>Photinus</taxon>
    </lineage>
</organism>
<evidence type="ECO:0000256" key="6">
    <source>
        <dbReference type="ARBA" id="ARBA00023163"/>
    </source>
</evidence>
<proteinExistence type="predicted"/>
<feature type="domain" description="ZAD" evidence="12">
    <location>
        <begin position="10"/>
        <end position="90"/>
    </location>
</feature>
<dbReference type="PROSITE" id="PS51915">
    <property type="entry name" value="ZAD"/>
    <property type="match status" value="1"/>
</dbReference>
<evidence type="ECO:0000256" key="9">
    <source>
        <dbReference type="PROSITE-ProRule" id="PRU01263"/>
    </source>
</evidence>
<dbReference type="GO" id="GO:0000978">
    <property type="term" value="F:RNA polymerase II cis-regulatory region sequence-specific DNA binding"/>
    <property type="evidence" value="ECO:0007669"/>
    <property type="project" value="TreeGrafter"/>
</dbReference>
<feature type="binding site" evidence="9">
    <location>
        <position position="63"/>
    </location>
    <ligand>
        <name>Zn(2+)</name>
        <dbReference type="ChEBI" id="CHEBI:29105"/>
    </ligand>
</feature>
<dbReference type="Proteomes" id="UP000327044">
    <property type="component" value="Unassembled WGS sequence"/>
</dbReference>
<evidence type="ECO:0000313" key="13">
    <source>
        <dbReference type="EMBL" id="JAV68911.1"/>
    </source>
</evidence>
<dbReference type="OrthoDB" id="515401at2759"/>
<evidence type="ECO:0000259" key="12">
    <source>
        <dbReference type="PROSITE" id="PS51915"/>
    </source>
</evidence>
<sequence>MCNVPPKFYQVCRLCLSCPESTDRGINLSIFENDIADRNIPTKIMTCLSILVSDKDPLPHVICFRCANQLDVLNEFKEAARKSETLLFQFLAYARQVTGSSQEKLEQSSEMLDSLLTSNSHTTKLPCEKAVSLHVLDGSSRLTDYTSEQTRKLESSEHLPDILNIKQEVIIEEEEEMGRDLSIKKEDRTSPPPALTIRPVMDYEQRVLDPLTRLKNDSAIQITPILSTNADCKQSLPILPADHASVNADPNFSKEKSALSIEPIHTTNSVIREMYPSEPADLSNKKPENVTCVPEIEFIKEEVNDAASDYSNSSDPERLEVDMSQGVDEHSNSTTASATSPTPDQQQEERQLWKALSQNGHSQGQSLTGEASQLLRKLITCRKLGMSITPAPSNVPATFDDHRNNFGRDLTLDATGNKLGRRKQTFPTKATLDEPTGREVSPCQDSEEVEYMPDFTGNNPWFNLQIVKTKGGAGMARRVDLSCTNCGTQTTTIWRRNVKGEMVCNACGLYFKLHGVDRPHTMRRDTIHTRRRRPKASESGIEKEKSKGKKSSSTNEVDYENSYETPRKGNRKSNISEVDTDEMLTALRRQIPVAPKIVNSNSEADTEDMLSALRRQIQPHLVMALQGHANPSYTNIQTRKFHPILPKEESTIGSTLEMDDSDDDSITDLPLNLVATQMAETETH</sequence>
<dbReference type="GO" id="GO:0045944">
    <property type="term" value="P:positive regulation of transcription by RNA polymerase II"/>
    <property type="evidence" value="ECO:0007669"/>
    <property type="project" value="TreeGrafter"/>
</dbReference>
<dbReference type="FunFam" id="3.30.50.10:FF:000002">
    <property type="entry name" value="Gata transcription factor gatad"/>
    <property type="match status" value="1"/>
</dbReference>
<dbReference type="SMART" id="SM00868">
    <property type="entry name" value="zf-AD"/>
    <property type="match status" value="1"/>
</dbReference>
<dbReference type="CDD" id="cd00202">
    <property type="entry name" value="ZnF_GATA"/>
    <property type="match status" value="1"/>
</dbReference>
<dbReference type="InterPro" id="IPR039355">
    <property type="entry name" value="Transcription_factor_GATA"/>
</dbReference>
<feature type="compositionally biased region" description="Low complexity" evidence="10">
    <location>
        <begin position="332"/>
        <end position="343"/>
    </location>
</feature>
<evidence type="ECO:0000256" key="1">
    <source>
        <dbReference type="ARBA" id="ARBA00004123"/>
    </source>
</evidence>
<dbReference type="GO" id="GO:0000981">
    <property type="term" value="F:DNA-binding transcription factor activity, RNA polymerase II-specific"/>
    <property type="evidence" value="ECO:0007669"/>
    <property type="project" value="TreeGrafter"/>
</dbReference>
<dbReference type="SMART" id="SM00401">
    <property type="entry name" value="ZnF_GATA"/>
    <property type="match status" value="1"/>
</dbReference>
<dbReference type="GO" id="GO:0000122">
    <property type="term" value="P:negative regulation of transcription by RNA polymerase II"/>
    <property type="evidence" value="ECO:0007669"/>
    <property type="project" value="TreeGrafter"/>
</dbReference>
<keyword evidence="7" id="KW-0539">Nucleus</keyword>
<feature type="binding site" evidence="9">
    <location>
        <position position="66"/>
    </location>
    <ligand>
        <name>Zn(2+)</name>
        <dbReference type="ChEBI" id="CHEBI:29105"/>
    </ligand>
</feature>
<evidence type="ECO:0000256" key="8">
    <source>
        <dbReference type="PROSITE-ProRule" id="PRU00094"/>
    </source>
</evidence>
<dbReference type="GO" id="GO:0008270">
    <property type="term" value="F:zinc ion binding"/>
    <property type="evidence" value="ECO:0007669"/>
    <property type="project" value="UniProtKB-UniRule"/>
</dbReference>